<gene>
    <name evidence="12" type="primary">lepA</name>
    <name evidence="14" type="ORF">C0601_10135</name>
</gene>
<dbReference type="InterPro" id="IPR006297">
    <property type="entry name" value="EF-4"/>
</dbReference>
<dbReference type="InterPro" id="IPR013842">
    <property type="entry name" value="LepA_CTD"/>
</dbReference>
<evidence type="ECO:0000256" key="8">
    <source>
        <dbReference type="ARBA" id="ARBA00050293"/>
    </source>
</evidence>
<keyword evidence="14" id="KW-0251">Elongation factor</keyword>
<dbReference type="Pfam" id="PF03144">
    <property type="entry name" value="GTP_EFTU_D2"/>
    <property type="match status" value="1"/>
</dbReference>
<dbReference type="PANTHER" id="PTHR43512:SF4">
    <property type="entry name" value="TRANSLATION FACTOR GUF1 HOMOLOG, CHLOROPLASTIC"/>
    <property type="match status" value="1"/>
</dbReference>
<dbReference type="InterPro" id="IPR004161">
    <property type="entry name" value="EFTu-like_2"/>
</dbReference>
<evidence type="ECO:0000256" key="3">
    <source>
        <dbReference type="ARBA" id="ARBA00022741"/>
    </source>
</evidence>
<dbReference type="GO" id="GO:0005525">
    <property type="term" value="F:GTP binding"/>
    <property type="evidence" value="ECO:0007669"/>
    <property type="project" value="UniProtKB-UniRule"/>
</dbReference>
<dbReference type="Gene3D" id="3.30.70.2570">
    <property type="entry name" value="Elongation factor 4, C-terminal domain"/>
    <property type="match status" value="1"/>
</dbReference>
<reference evidence="14 15" key="1">
    <citation type="submission" date="2017-11" db="EMBL/GenBank/DDBJ databases">
        <title>Genome-resolved metagenomics identifies genetic mobility, metabolic interactions, and unexpected diversity in perchlorate-reducing communities.</title>
        <authorList>
            <person name="Barnum T.P."/>
            <person name="Figueroa I.A."/>
            <person name="Carlstrom C.I."/>
            <person name="Lucas L.N."/>
            <person name="Engelbrektson A.L."/>
            <person name="Coates J.D."/>
        </authorList>
    </citation>
    <scope>NUCLEOTIDE SEQUENCE [LARGE SCALE GENOMIC DNA]</scope>
    <source>
        <strain evidence="14">BM706</strain>
    </source>
</reference>
<evidence type="ECO:0000259" key="13">
    <source>
        <dbReference type="PROSITE" id="PS51722"/>
    </source>
</evidence>
<evidence type="ECO:0000256" key="10">
    <source>
        <dbReference type="ARBA" id="ARBA00061052"/>
    </source>
</evidence>
<protein>
    <recommendedName>
        <fullName evidence="11 12">Elongation factor 4</fullName>
        <shortName evidence="12">EF-4</shortName>
        <ecNumber evidence="11 12">3.6.5.n1</ecNumber>
    </recommendedName>
    <alternativeName>
        <fullName evidence="12">Ribosomal back-translocase LepA</fullName>
    </alternativeName>
</protein>
<keyword evidence="5 12" id="KW-0648">Protein biosynthesis</keyword>
<dbReference type="InterPro" id="IPR035647">
    <property type="entry name" value="EFG_III/V"/>
</dbReference>
<dbReference type="Gene3D" id="2.40.30.10">
    <property type="entry name" value="Translation factors"/>
    <property type="match status" value="1"/>
</dbReference>
<comment type="function">
    <text evidence="9 12">Required for accurate and efficient protein synthesis under certain stress conditions. May act as a fidelity factor of the translation reaction, by catalyzing a one-codon backward translocation of tRNAs on improperly translocated ribosomes. Back-translocation proceeds from a post-translocation (POST) complex to a pre-translocation (PRE) complex, thus giving elongation factor G a second chance to translocate the tRNAs correctly. Binds to ribosomes in a GTP-dependent manner.</text>
</comment>
<comment type="caution">
    <text evidence="14">The sequence shown here is derived from an EMBL/GenBank/DDBJ whole genome shotgun (WGS) entry which is preliminary data.</text>
</comment>
<keyword evidence="6 12" id="KW-0342">GTP-binding</keyword>
<dbReference type="InterPro" id="IPR031157">
    <property type="entry name" value="G_TR_CS"/>
</dbReference>
<dbReference type="NCBIfam" id="TIGR00231">
    <property type="entry name" value="small_GTP"/>
    <property type="match status" value="1"/>
</dbReference>
<dbReference type="Pfam" id="PF00009">
    <property type="entry name" value="GTP_EFTU"/>
    <property type="match status" value="1"/>
</dbReference>
<dbReference type="FunFam" id="3.30.70.870:FF:000004">
    <property type="entry name" value="Translation factor GUF1, mitochondrial"/>
    <property type="match status" value="1"/>
</dbReference>
<evidence type="ECO:0000256" key="7">
    <source>
        <dbReference type="ARBA" id="ARBA00023136"/>
    </source>
</evidence>
<comment type="subcellular location">
    <subcellularLocation>
        <location evidence="12">Cell membrane</location>
        <topology evidence="12">Peripheral membrane protein</topology>
        <orientation evidence="12">Cytoplasmic side</orientation>
    </subcellularLocation>
</comment>
<dbReference type="SUPFAM" id="SSF52540">
    <property type="entry name" value="P-loop containing nucleoside triphosphate hydrolases"/>
    <property type="match status" value="1"/>
</dbReference>
<dbReference type="CDD" id="cd03699">
    <property type="entry name" value="EF4_II"/>
    <property type="match status" value="1"/>
</dbReference>
<dbReference type="GO" id="GO:0005886">
    <property type="term" value="C:plasma membrane"/>
    <property type="evidence" value="ECO:0007669"/>
    <property type="project" value="UniProtKB-SubCell"/>
</dbReference>
<dbReference type="FunFam" id="2.40.30.10:FF:000015">
    <property type="entry name" value="Translation factor GUF1, mitochondrial"/>
    <property type="match status" value="1"/>
</dbReference>
<dbReference type="InterPro" id="IPR005225">
    <property type="entry name" value="Small_GTP-bd"/>
</dbReference>
<dbReference type="GO" id="GO:0045727">
    <property type="term" value="P:positive regulation of translation"/>
    <property type="evidence" value="ECO:0007669"/>
    <property type="project" value="UniProtKB-UniRule"/>
</dbReference>
<dbReference type="NCBIfam" id="TIGR01393">
    <property type="entry name" value="lepA"/>
    <property type="match status" value="1"/>
</dbReference>
<accession>A0A2N5ZCN9</accession>
<dbReference type="PRINTS" id="PR00315">
    <property type="entry name" value="ELONGATNFCT"/>
</dbReference>
<evidence type="ECO:0000256" key="12">
    <source>
        <dbReference type="HAMAP-Rule" id="MF_00071"/>
    </source>
</evidence>
<dbReference type="HAMAP" id="MF_00071">
    <property type="entry name" value="LepA"/>
    <property type="match status" value="1"/>
</dbReference>
<dbReference type="InterPro" id="IPR009000">
    <property type="entry name" value="Transl_B-barrel_sf"/>
</dbReference>
<organism evidence="14 15">
    <name type="scientific">Muiribacterium halophilum</name>
    <dbReference type="NCBI Taxonomy" id="2053465"/>
    <lineage>
        <taxon>Bacteria</taxon>
        <taxon>Candidatus Muiribacteriota</taxon>
        <taxon>Candidatus Muiribacteriia</taxon>
        <taxon>Candidatus Muiribacteriales</taxon>
        <taxon>Candidatus Muiribacteriaceae</taxon>
        <taxon>Candidatus Muiribacterium</taxon>
    </lineage>
</organism>
<dbReference type="CDD" id="cd16260">
    <property type="entry name" value="EF4_III"/>
    <property type="match status" value="1"/>
</dbReference>
<dbReference type="InterPro" id="IPR000795">
    <property type="entry name" value="T_Tr_GTP-bd_dom"/>
</dbReference>
<evidence type="ECO:0000256" key="11">
    <source>
        <dbReference type="ARBA" id="ARBA00066744"/>
    </source>
</evidence>
<evidence type="ECO:0000313" key="15">
    <source>
        <dbReference type="Proteomes" id="UP000234857"/>
    </source>
</evidence>
<dbReference type="FunFam" id="3.30.70.240:FF:000007">
    <property type="entry name" value="Translation factor GUF1, mitochondrial"/>
    <property type="match status" value="1"/>
</dbReference>
<feature type="binding site" evidence="12">
    <location>
        <begin position="129"/>
        <end position="132"/>
    </location>
    <ligand>
        <name>GTP</name>
        <dbReference type="ChEBI" id="CHEBI:37565"/>
    </ligand>
</feature>
<dbReference type="CDD" id="cd01890">
    <property type="entry name" value="LepA"/>
    <property type="match status" value="1"/>
</dbReference>
<dbReference type="Pfam" id="PF06421">
    <property type="entry name" value="LepA_C"/>
    <property type="match status" value="1"/>
</dbReference>
<dbReference type="FunFam" id="3.30.70.2570:FF:000001">
    <property type="entry name" value="Translation factor GUF1, mitochondrial"/>
    <property type="match status" value="1"/>
</dbReference>
<dbReference type="PANTHER" id="PTHR43512">
    <property type="entry name" value="TRANSLATION FACTOR GUF1-RELATED"/>
    <property type="match status" value="1"/>
</dbReference>
<evidence type="ECO:0000256" key="6">
    <source>
        <dbReference type="ARBA" id="ARBA00023134"/>
    </source>
</evidence>
<dbReference type="Gene3D" id="3.30.70.870">
    <property type="entry name" value="Elongation Factor G (Translational Gtpase), domain 3"/>
    <property type="match status" value="1"/>
</dbReference>
<dbReference type="AlphaFoldDB" id="A0A2N5ZCN9"/>
<keyword evidence="2 12" id="KW-1003">Cell membrane</keyword>
<feature type="domain" description="Tr-type G" evidence="13">
    <location>
        <begin position="5"/>
        <end position="182"/>
    </location>
</feature>
<comment type="similarity">
    <text evidence="1 12">Belongs to the TRAFAC class translation factor GTPase superfamily. Classic translation factor GTPase family. LepA subfamily.</text>
</comment>
<dbReference type="SUPFAM" id="SSF54980">
    <property type="entry name" value="EF-G C-terminal domain-like"/>
    <property type="match status" value="2"/>
</dbReference>
<dbReference type="Gene3D" id="3.40.50.300">
    <property type="entry name" value="P-loop containing nucleotide triphosphate hydrolases"/>
    <property type="match status" value="1"/>
</dbReference>
<dbReference type="InterPro" id="IPR000640">
    <property type="entry name" value="EFG_V-like"/>
</dbReference>
<evidence type="ECO:0000256" key="5">
    <source>
        <dbReference type="ARBA" id="ARBA00022917"/>
    </source>
</evidence>
<comment type="catalytic activity">
    <reaction evidence="8 12">
        <text>GTP + H2O = GDP + phosphate + H(+)</text>
        <dbReference type="Rhea" id="RHEA:19669"/>
        <dbReference type="ChEBI" id="CHEBI:15377"/>
        <dbReference type="ChEBI" id="CHEBI:15378"/>
        <dbReference type="ChEBI" id="CHEBI:37565"/>
        <dbReference type="ChEBI" id="CHEBI:43474"/>
        <dbReference type="ChEBI" id="CHEBI:58189"/>
        <dbReference type="EC" id="3.6.5.n1"/>
    </reaction>
</comment>
<evidence type="ECO:0000256" key="1">
    <source>
        <dbReference type="ARBA" id="ARBA00005454"/>
    </source>
</evidence>
<sequence length="595" mass="67367">MYDKEKIRNFSIIAHIDHGKSTLADRILELSGAVDTRNMKQQYLDNLDVERERGITVKLRAVRINYKGYVLNIIDTPGHVDFSYEVSRSLAACDGALLVVDASQGVEAQTLANVYLAAENELEILPVLNKIDLPHARPDEIREEIEEEIGISAADAVEVSAKNGINIDKLLDRLIECLPAPQGDQNKKLRALIFDSVYDEYRGVIIFVRVFDGSLKKGDMITSIRNRKEFEVSEIGFFSPDMNPCDKLNTGEVGYIIAGIKSIREVKVGDTITHFEDPTDNPVPGYKEVKPMVFTGLYPVDTVNYMNLKDALEKLTLNDSSLRYEPENSIALGMGFRCGFLGLLHSEVVQERLEQEFDLELVATAPSVSYFVKRSNGEEGFIENPMNLPDPSQIEYVEEPFVRVELMTPAEYVGAIMTLAENRRGNMKNMKYLSRNRVELEYEMPLAEIIIDFYDKLKSSTRGYASMDYELIEYQRTDVQKLDIKLNGEIVDALSMIVHRDRAYSTGRMITEKLKEIIPRQMFKVPIQACIGGKVIARETISAMRKDVLAKCYGGDITRKRKLLEKQKEGKKRMKSIGNVEIPRNAFLAVLKVDD</sequence>
<evidence type="ECO:0000313" key="14">
    <source>
        <dbReference type="EMBL" id="PLX16417.1"/>
    </source>
</evidence>
<evidence type="ECO:0000256" key="2">
    <source>
        <dbReference type="ARBA" id="ARBA00022475"/>
    </source>
</evidence>
<dbReference type="CDD" id="cd03709">
    <property type="entry name" value="lepA_C"/>
    <property type="match status" value="1"/>
</dbReference>
<name>A0A2N5ZCN9_MUIH1</name>
<dbReference type="PROSITE" id="PS00301">
    <property type="entry name" value="G_TR_1"/>
    <property type="match status" value="1"/>
</dbReference>
<proteinExistence type="inferred from homology"/>
<dbReference type="EC" id="3.6.5.n1" evidence="11 12"/>
<dbReference type="SUPFAM" id="SSF50447">
    <property type="entry name" value="Translation proteins"/>
    <property type="match status" value="1"/>
</dbReference>
<keyword evidence="3 12" id="KW-0547">Nucleotide-binding</keyword>
<evidence type="ECO:0000256" key="4">
    <source>
        <dbReference type="ARBA" id="ARBA00022801"/>
    </source>
</evidence>
<keyword evidence="4 12" id="KW-0378">Hydrolase</keyword>
<dbReference type="PROSITE" id="PS51722">
    <property type="entry name" value="G_TR_2"/>
    <property type="match status" value="1"/>
</dbReference>
<dbReference type="Gene3D" id="3.30.70.240">
    <property type="match status" value="1"/>
</dbReference>
<dbReference type="GO" id="GO:0003924">
    <property type="term" value="F:GTPase activity"/>
    <property type="evidence" value="ECO:0007669"/>
    <property type="project" value="UniProtKB-UniRule"/>
</dbReference>
<dbReference type="FunFam" id="3.40.50.300:FF:000078">
    <property type="entry name" value="Elongation factor 4"/>
    <property type="match status" value="1"/>
</dbReference>
<comment type="similarity">
    <text evidence="10">Belongs to the GTP-binding elongation factor family. LepA subfamily.</text>
</comment>
<dbReference type="InterPro" id="IPR035654">
    <property type="entry name" value="LepA_IV"/>
</dbReference>
<feature type="binding site" evidence="12">
    <location>
        <begin position="17"/>
        <end position="22"/>
    </location>
    <ligand>
        <name>GTP</name>
        <dbReference type="ChEBI" id="CHEBI:37565"/>
    </ligand>
</feature>
<dbReference type="EMBL" id="PKTG01000115">
    <property type="protein sequence ID" value="PLX16417.1"/>
    <property type="molecule type" value="Genomic_DNA"/>
</dbReference>
<dbReference type="GO" id="GO:0003746">
    <property type="term" value="F:translation elongation factor activity"/>
    <property type="evidence" value="ECO:0007669"/>
    <property type="project" value="UniProtKB-UniRule"/>
</dbReference>
<dbReference type="Proteomes" id="UP000234857">
    <property type="component" value="Unassembled WGS sequence"/>
</dbReference>
<dbReference type="SMART" id="SM00838">
    <property type="entry name" value="EFG_C"/>
    <property type="match status" value="1"/>
</dbReference>
<dbReference type="InterPro" id="IPR038363">
    <property type="entry name" value="LepA_C_sf"/>
</dbReference>
<dbReference type="InterPro" id="IPR027417">
    <property type="entry name" value="P-loop_NTPase"/>
</dbReference>
<dbReference type="Pfam" id="PF00679">
    <property type="entry name" value="EFG_C"/>
    <property type="match status" value="1"/>
</dbReference>
<evidence type="ECO:0000256" key="9">
    <source>
        <dbReference type="ARBA" id="ARBA00057626"/>
    </source>
</evidence>
<dbReference type="GO" id="GO:0043022">
    <property type="term" value="F:ribosome binding"/>
    <property type="evidence" value="ECO:0007669"/>
    <property type="project" value="UniProtKB-UniRule"/>
</dbReference>
<keyword evidence="7 12" id="KW-0472">Membrane</keyword>